<feature type="region of interest" description="Disordered" evidence="1">
    <location>
        <begin position="1"/>
        <end position="62"/>
    </location>
</feature>
<dbReference type="GO" id="GO:0061343">
    <property type="term" value="P:cell adhesion involved in heart morphogenesis"/>
    <property type="evidence" value="ECO:0007669"/>
    <property type="project" value="TreeGrafter"/>
</dbReference>
<dbReference type="PANTHER" id="PTHR33395">
    <property type="entry name" value="TRANSCRIPTASE, PUTATIVE-RELATED-RELATED"/>
    <property type="match status" value="1"/>
</dbReference>
<evidence type="ECO:0000256" key="1">
    <source>
        <dbReference type="SAM" id="MobiDB-lite"/>
    </source>
</evidence>
<dbReference type="GO" id="GO:0031012">
    <property type="term" value="C:extracellular matrix"/>
    <property type="evidence" value="ECO:0007669"/>
    <property type="project" value="TreeGrafter"/>
</dbReference>
<evidence type="ECO:0000259" key="2">
    <source>
        <dbReference type="Pfam" id="PF03372"/>
    </source>
</evidence>
<accession>A0A6A4VRM1</accession>
<evidence type="ECO:0000313" key="4">
    <source>
        <dbReference type="Proteomes" id="UP000440578"/>
    </source>
</evidence>
<organism evidence="3 4">
    <name type="scientific">Amphibalanus amphitrite</name>
    <name type="common">Striped barnacle</name>
    <name type="synonym">Balanus amphitrite</name>
    <dbReference type="NCBI Taxonomy" id="1232801"/>
    <lineage>
        <taxon>Eukaryota</taxon>
        <taxon>Metazoa</taxon>
        <taxon>Ecdysozoa</taxon>
        <taxon>Arthropoda</taxon>
        <taxon>Crustacea</taxon>
        <taxon>Multicrustacea</taxon>
        <taxon>Cirripedia</taxon>
        <taxon>Thoracica</taxon>
        <taxon>Thoracicalcarea</taxon>
        <taxon>Balanomorpha</taxon>
        <taxon>Balanoidea</taxon>
        <taxon>Balanidae</taxon>
        <taxon>Amphibalaninae</taxon>
        <taxon>Amphibalanus</taxon>
    </lineage>
</organism>
<sequence>MPVKLTRPEHGRLVPPPPTGPTADGDPRPRRRARRGRRAPSARKRGSKGAKHRERHQRPADSVSLVIGTLNVQSVKPKLLELSTLLHGHNHDLMCLTETWLRPTTPNRLVVLPGYQLLRADRSDGRGYGGVALATRDGVSVSPIKMPADASCPGSRLETLWTLVKPDSRRQFVLCTVYRPPRHTVADLTADFTDLQAQLQHLRWLSAENLVTYHSLCLLHKVRCHAEPELLAGSLATVAEARGRDAAVSTRQDTLLHVPRSRTEMGKRRFTCRAPAALNSLPSDLPRLPPGAFGQRLRRHLLEEQNTSN</sequence>
<dbReference type="SUPFAM" id="SSF56219">
    <property type="entry name" value="DNase I-like"/>
    <property type="match status" value="1"/>
</dbReference>
<feature type="compositionally biased region" description="Basic and acidic residues" evidence="1">
    <location>
        <begin position="1"/>
        <end position="12"/>
    </location>
</feature>
<dbReference type="OrthoDB" id="6382796at2759"/>
<dbReference type="GO" id="GO:0007508">
    <property type="term" value="P:larval heart development"/>
    <property type="evidence" value="ECO:0007669"/>
    <property type="project" value="TreeGrafter"/>
</dbReference>
<dbReference type="InterPro" id="IPR036691">
    <property type="entry name" value="Endo/exonu/phosph_ase_sf"/>
</dbReference>
<gene>
    <name evidence="3" type="ORF">FJT64_003857</name>
</gene>
<dbReference type="GO" id="GO:0003824">
    <property type="term" value="F:catalytic activity"/>
    <property type="evidence" value="ECO:0007669"/>
    <property type="project" value="InterPro"/>
</dbReference>
<feature type="compositionally biased region" description="Basic residues" evidence="1">
    <location>
        <begin position="29"/>
        <end position="56"/>
    </location>
</feature>
<dbReference type="PANTHER" id="PTHR33395:SF22">
    <property type="entry name" value="REVERSE TRANSCRIPTASE DOMAIN-CONTAINING PROTEIN"/>
    <property type="match status" value="1"/>
</dbReference>
<reference evidence="3 4" key="1">
    <citation type="submission" date="2019-07" db="EMBL/GenBank/DDBJ databases">
        <title>Draft genome assembly of a fouling barnacle, Amphibalanus amphitrite (Darwin, 1854): The first reference genome for Thecostraca.</title>
        <authorList>
            <person name="Kim W."/>
        </authorList>
    </citation>
    <scope>NUCLEOTIDE SEQUENCE [LARGE SCALE GENOMIC DNA]</scope>
    <source>
        <strain evidence="3">SNU_AA5</strain>
        <tissue evidence="3">Soma without cirri and trophi</tissue>
    </source>
</reference>
<dbReference type="Proteomes" id="UP000440578">
    <property type="component" value="Unassembled WGS sequence"/>
</dbReference>
<keyword evidence="4" id="KW-1185">Reference proteome</keyword>
<protein>
    <recommendedName>
        <fullName evidence="2">Endonuclease/exonuclease/phosphatase domain-containing protein</fullName>
    </recommendedName>
</protein>
<dbReference type="InterPro" id="IPR005135">
    <property type="entry name" value="Endo/exonuclease/phosphatase"/>
</dbReference>
<dbReference type="AlphaFoldDB" id="A0A6A4VRM1"/>
<comment type="caution">
    <text evidence="3">The sequence shown here is derived from an EMBL/GenBank/DDBJ whole genome shotgun (WGS) entry which is preliminary data.</text>
</comment>
<feature type="domain" description="Endonuclease/exonuclease/phosphatase" evidence="2">
    <location>
        <begin position="68"/>
        <end position="195"/>
    </location>
</feature>
<dbReference type="Pfam" id="PF03372">
    <property type="entry name" value="Exo_endo_phos"/>
    <property type="match status" value="1"/>
</dbReference>
<dbReference type="Gene3D" id="3.60.10.10">
    <property type="entry name" value="Endonuclease/exonuclease/phosphatase"/>
    <property type="match status" value="1"/>
</dbReference>
<name>A0A6A4VRM1_AMPAM</name>
<proteinExistence type="predicted"/>
<dbReference type="EMBL" id="VIIS01001408">
    <property type="protein sequence ID" value="KAF0298857.1"/>
    <property type="molecule type" value="Genomic_DNA"/>
</dbReference>
<evidence type="ECO:0000313" key="3">
    <source>
        <dbReference type="EMBL" id="KAF0298857.1"/>
    </source>
</evidence>